<dbReference type="HOGENOM" id="CLU_3276315_0_0_6"/>
<dbReference type="AlphaFoldDB" id="A0A0F6AYP0"/>
<evidence type="ECO:0000313" key="1">
    <source>
        <dbReference type="EMBL" id="ACY87363.1"/>
    </source>
</evidence>
<dbReference type="PATRIC" id="fig|588858.6.peg.903"/>
<reference evidence="1 2" key="1">
    <citation type="journal article" date="2010" name="J. Bacteriol.">
        <title>Short-term signatures of evolutionary change in the Salmonella enterica serovar typhimurium 14028 genome.</title>
        <authorList>
            <person name="Jarvik T."/>
            <person name="Smillie C."/>
            <person name="Groisman E.A."/>
            <person name="Ochman H."/>
        </authorList>
    </citation>
    <scope>NUCLEOTIDE SEQUENCE [LARGE SCALE GENOMIC DNA]</scope>
    <source>
        <strain evidence="2">14028s / SGSC 2262</strain>
    </source>
</reference>
<gene>
    <name evidence="1" type="ordered locus">STM14_0859</name>
</gene>
<sequence length="41" mass="4593">MSVFDMVGHLYGGLFYGFIVCGKVRVKHPGYKIIGFVNTEL</sequence>
<dbReference type="Proteomes" id="UP000002695">
    <property type="component" value="Chromosome"/>
</dbReference>
<evidence type="ECO:0000313" key="2">
    <source>
        <dbReference type="Proteomes" id="UP000002695"/>
    </source>
</evidence>
<dbReference type="EMBL" id="CP001363">
    <property type="protein sequence ID" value="ACY87363.1"/>
    <property type="molecule type" value="Genomic_DNA"/>
</dbReference>
<proteinExistence type="predicted"/>
<organism evidence="1 2">
    <name type="scientific">Salmonella typhimurium (strain 14028s / SGSC 2262)</name>
    <dbReference type="NCBI Taxonomy" id="588858"/>
    <lineage>
        <taxon>Bacteria</taxon>
        <taxon>Pseudomonadati</taxon>
        <taxon>Pseudomonadota</taxon>
        <taxon>Gammaproteobacteria</taxon>
        <taxon>Enterobacterales</taxon>
        <taxon>Enterobacteriaceae</taxon>
        <taxon>Salmonella</taxon>
    </lineage>
</organism>
<keyword evidence="2" id="KW-1185">Reference proteome</keyword>
<name>A0A0F6AYP0_SALT1</name>
<dbReference type="KEGG" id="seo:STM14_0859"/>
<accession>A0A0F6AYP0</accession>
<protein>
    <submittedName>
        <fullName evidence="1">Uncharacterized protein</fullName>
    </submittedName>
</protein>